<dbReference type="RefSeq" id="WP_311829879.1">
    <property type="nucleotide sequence ID" value="NZ_JARQAJ010000003.1"/>
</dbReference>
<comment type="caution">
    <text evidence="1">The sequence shown here is derived from an EMBL/GenBank/DDBJ whole genome shotgun (WGS) entry which is preliminary data.</text>
</comment>
<sequence length="123" mass="14193">MKIITNSNCNNSPKNKFIETYSINLLTKNLTELQLNSTSHISIVLPDGKEIKNLADLEQWSMEAETVTSITSVSHGKQAFFLALLTNENQENYFTIYYEFETFKAKKIEKIILFEGHMLNRIL</sequence>
<evidence type="ECO:0000313" key="1">
    <source>
        <dbReference type="EMBL" id="MDT2759456.1"/>
    </source>
</evidence>
<protein>
    <submittedName>
        <fullName evidence="1">Uncharacterized protein</fullName>
    </submittedName>
</protein>
<reference evidence="1" key="1">
    <citation type="submission" date="2023-03" db="EMBL/GenBank/DDBJ databases">
        <authorList>
            <person name="Shen W."/>
            <person name="Cai J."/>
        </authorList>
    </citation>
    <scope>NUCLEOTIDE SEQUENCE</scope>
    <source>
        <strain evidence="1">P66-3</strain>
    </source>
</reference>
<organism evidence="1 2">
    <name type="scientific">Enterococcus xiangfangensis</name>
    <dbReference type="NCBI Taxonomy" id="1296537"/>
    <lineage>
        <taxon>Bacteria</taxon>
        <taxon>Bacillati</taxon>
        <taxon>Bacillota</taxon>
        <taxon>Bacilli</taxon>
        <taxon>Lactobacillales</taxon>
        <taxon>Enterococcaceae</taxon>
        <taxon>Enterococcus</taxon>
    </lineage>
</organism>
<gene>
    <name evidence="1" type="ORF">P7H27_06725</name>
</gene>
<dbReference type="EMBL" id="JARQAJ010000003">
    <property type="protein sequence ID" value="MDT2759456.1"/>
    <property type="molecule type" value="Genomic_DNA"/>
</dbReference>
<keyword evidence="2" id="KW-1185">Reference proteome</keyword>
<name>A0ABU3FAK5_9ENTE</name>
<dbReference type="Proteomes" id="UP001181046">
    <property type="component" value="Unassembled WGS sequence"/>
</dbReference>
<accession>A0ABU3FAK5</accession>
<evidence type="ECO:0000313" key="2">
    <source>
        <dbReference type="Proteomes" id="UP001181046"/>
    </source>
</evidence>
<proteinExistence type="predicted"/>